<dbReference type="EMBL" id="LR796818">
    <property type="protein sequence ID" value="CAB4168171.1"/>
    <property type="molecule type" value="Genomic_DNA"/>
</dbReference>
<protein>
    <recommendedName>
        <fullName evidence="2">Bacteriophage lambda, GpH, tail tape measure, C-terminal</fullName>
    </recommendedName>
</protein>
<reference evidence="1" key="1">
    <citation type="submission" date="2020-04" db="EMBL/GenBank/DDBJ databases">
        <authorList>
            <person name="Chiriac C."/>
            <person name="Salcher M."/>
            <person name="Ghai R."/>
            <person name="Kavagutti S V."/>
        </authorList>
    </citation>
    <scope>NUCLEOTIDE SEQUENCE</scope>
</reference>
<sequence length="517" mass="53583">MAAGSRTLKLTILGDVDNLRKSLGDANSATEDSSNRMGDFSKKVGLAFAAAGAAAALYAGKLLIDGVKSAIEDEAAQAKLATTLQNVTGATNLQVAATEAYILKTSLATGVTDDELRPSLARLVRSTKDVEEAQKLQALALDIAAGGTVSLEAASNALAKAHDGNFTALNKLGGGIDADIIKSKDFEAATASLAETFGGQAAEKAETFAGKMDRLKVAFDEGKETVGSFVLDAITPMVTYFTDNVVPVIQNLAAELGDNLKPLFENLAAFFTETFIPALVQMWDYISVNLLPLFADFATFFNEVLIPAFKALWGFILDYLVPVLETILTPILQGLSAVFKKVGEFVTENEGFFKLLAAAFVVLGNAAKFLAPIIGTTLGVAFKAVGLIIDGVSLGIKGILAGINLAISAINGLIAAYNVVNNLVPGSKDLGKIPKLATGGLVTANSPYIVGEMGAELFVPTGSGRIIPNNQLGGGGSTINVTVNGAIDSEGTARQIVSILNNSFFRGTGGSGAFVTS</sequence>
<organism evidence="1">
    <name type="scientific">uncultured Caudovirales phage</name>
    <dbReference type="NCBI Taxonomy" id="2100421"/>
    <lineage>
        <taxon>Viruses</taxon>
        <taxon>Duplodnaviria</taxon>
        <taxon>Heunggongvirae</taxon>
        <taxon>Uroviricota</taxon>
        <taxon>Caudoviricetes</taxon>
        <taxon>Peduoviridae</taxon>
        <taxon>Maltschvirus</taxon>
        <taxon>Maltschvirus maltsch</taxon>
    </lineage>
</organism>
<gene>
    <name evidence="1" type="ORF">UFOVP874_8</name>
</gene>
<accession>A0A6J5PFA4</accession>
<name>A0A6J5PFA4_9CAUD</name>
<proteinExistence type="predicted"/>
<evidence type="ECO:0008006" key="2">
    <source>
        <dbReference type="Google" id="ProtNLM"/>
    </source>
</evidence>
<evidence type="ECO:0000313" key="1">
    <source>
        <dbReference type="EMBL" id="CAB4168171.1"/>
    </source>
</evidence>